<keyword evidence="2" id="KW-1185">Reference proteome</keyword>
<dbReference type="RefSeq" id="WP_106113330.1">
    <property type="nucleotide sequence ID" value="NZ_PVSR01000008.1"/>
</dbReference>
<accession>A0A2T0GXV8</accession>
<evidence type="ECO:0000313" key="2">
    <source>
        <dbReference type="Proteomes" id="UP000239352"/>
    </source>
</evidence>
<dbReference type="InParanoid" id="A0A2T0GXV8"/>
<name>A0A2T0GXV8_ACTMO</name>
<protein>
    <submittedName>
        <fullName evidence="1">Uncharacterized protein</fullName>
    </submittedName>
</protein>
<comment type="caution">
    <text evidence="1">The sequence shown here is derived from an EMBL/GenBank/DDBJ whole genome shotgun (WGS) entry which is preliminary data.</text>
</comment>
<gene>
    <name evidence="1" type="ORF">CEP50_08215</name>
</gene>
<evidence type="ECO:0000313" key="1">
    <source>
        <dbReference type="EMBL" id="PRW63941.1"/>
    </source>
</evidence>
<sequence length="305" mass="33781">MTAHHEEPESHGRFSPEDSPPFVVTVLVLTLSETDFGAVMRDCHALLDAFAPTDFEVTADPDGGHRVRLVRHDGYEPRSEDGRQACLRIASERLGALGVAAHDHPASTGADGVARLCEPLRERADLLPSSTVDHELAVHDPGWPGTPEDIDIEEILDDFDDPAEEFEEVVATPVSATRRNRNDCRLLLRVETTGCDGHEAHEQANRLAGLLSRFWWGEIVTVRLDKPAVLDNGRVRVDVELWRIQHTPEAAAFELMELLHGGTWTRPVHLDDDGETRVTATWYGADPTATGTTRIELWCQATTAR</sequence>
<dbReference type="AlphaFoldDB" id="A0A2T0GXV8"/>
<proteinExistence type="predicted"/>
<reference evidence="1 2" key="1">
    <citation type="submission" date="2018-03" db="EMBL/GenBank/DDBJ databases">
        <title>Actinopolyspora mortivallis from Sahara, screening for active biomolecules.</title>
        <authorList>
            <person name="Selama O."/>
            <person name="Wellington E.M.H."/>
            <person name="Hacene H."/>
        </authorList>
    </citation>
    <scope>NUCLEOTIDE SEQUENCE [LARGE SCALE GENOMIC DNA]</scope>
    <source>
        <strain evidence="1 2">M5A</strain>
    </source>
</reference>
<organism evidence="1 2">
    <name type="scientific">Actinopolyspora mortivallis</name>
    <dbReference type="NCBI Taxonomy" id="33906"/>
    <lineage>
        <taxon>Bacteria</taxon>
        <taxon>Bacillati</taxon>
        <taxon>Actinomycetota</taxon>
        <taxon>Actinomycetes</taxon>
        <taxon>Actinopolysporales</taxon>
        <taxon>Actinopolysporaceae</taxon>
        <taxon>Actinopolyspora</taxon>
    </lineage>
</organism>
<dbReference type="Proteomes" id="UP000239352">
    <property type="component" value="Unassembled WGS sequence"/>
</dbReference>
<dbReference type="EMBL" id="PVSR01000008">
    <property type="protein sequence ID" value="PRW63941.1"/>
    <property type="molecule type" value="Genomic_DNA"/>
</dbReference>